<comment type="caution">
    <text evidence="1">The sequence shown here is derived from an EMBL/GenBank/DDBJ whole genome shotgun (WGS) entry which is preliminary data.</text>
</comment>
<gene>
    <name evidence="1" type="ORF">PCA20602_03835</name>
</gene>
<evidence type="ECO:0000313" key="2">
    <source>
        <dbReference type="Proteomes" id="UP000366065"/>
    </source>
</evidence>
<reference evidence="1 2" key="1">
    <citation type="submission" date="2019-08" db="EMBL/GenBank/DDBJ databases">
        <authorList>
            <person name="Peeters C."/>
        </authorList>
    </citation>
    <scope>NUCLEOTIDE SEQUENCE [LARGE SCALE GENOMIC DNA]</scope>
    <source>
        <strain evidence="1 2">LMG 20602</strain>
    </source>
</reference>
<organism evidence="1 2">
    <name type="scientific">Pandoraea capi</name>
    <dbReference type="NCBI Taxonomy" id="2508286"/>
    <lineage>
        <taxon>Bacteria</taxon>
        <taxon>Pseudomonadati</taxon>
        <taxon>Pseudomonadota</taxon>
        <taxon>Betaproteobacteria</taxon>
        <taxon>Burkholderiales</taxon>
        <taxon>Burkholderiaceae</taxon>
        <taxon>Pandoraea</taxon>
    </lineage>
</organism>
<protein>
    <submittedName>
        <fullName evidence="1">Uncharacterized protein</fullName>
    </submittedName>
</protein>
<name>A0ABY6W7F5_9BURK</name>
<sequence>MIGLFNHQARLLPQESFWLMSDLQEIGSMTARYLDTPSLNVGIQTLSTLFDGPSTGARAFEVTAGTRTLMLGRRLQAEGETQYYFVDPAAAMVMHNDYPTLLGLARAYLRNGE</sequence>
<proteinExistence type="predicted"/>
<dbReference type="Proteomes" id="UP000366065">
    <property type="component" value="Unassembled WGS sequence"/>
</dbReference>
<keyword evidence="2" id="KW-1185">Reference proteome</keyword>
<dbReference type="EMBL" id="CABPRV010000010">
    <property type="protein sequence ID" value="VVE34523.1"/>
    <property type="molecule type" value="Genomic_DNA"/>
</dbReference>
<evidence type="ECO:0000313" key="1">
    <source>
        <dbReference type="EMBL" id="VVE34523.1"/>
    </source>
</evidence>
<accession>A0ABY6W7F5</accession>